<feature type="transmembrane region" description="Helical" evidence="1">
    <location>
        <begin position="18"/>
        <end position="41"/>
    </location>
</feature>
<dbReference type="Proteomes" id="UP000052013">
    <property type="component" value="Unassembled WGS sequence"/>
</dbReference>
<feature type="domain" description="Peptidase S9 prolyl oligopeptidase catalytic" evidence="2">
    <location>
        <begin position="122"/>
        <end position="325"/>
    </location>
</feature>
<gene>
    <name evidence="3" type="ORF">FC85_GL002564</name>
</gene>
<dbReference type="AlphaFoldDB" id="A0A0R1SGX3"/>
<dbReference type="PANTHER" id="PTHR43358:SF4">
    <property type="entry name" value="ALPHA_BETA HYDROLASE FOLD-1 DOMAIN-CONTAINING PROTEIN"/>
    <property type="match status" value="1"/>
</dbReference>
<organism evidence="3 4">
    <name type="scientific">Lentilactobacillus diolivorans DSM 14421</name>
    <dbReference type="NCBI Taxonomy" id="1423739"/>
    <lineage>
        <taxon>Bacteria</taxon>
        <taxon>Bacillati</taxon>
        <taxon>Bacillota</taxon>
        <taxon>Bacilli</taxon>
        <taxon>Lactobacillales</taxon>
        <taxon>Lactobacillaceae</taxon>
        <taxon>Lentilactobacillus</taxon>
    </lineage>
</organism>
<dbReference type="EMBL" id="AZEY01000028">
    <property type="protein sequence ID" value="KRL68041.1"/>
    <property type="molecule type" value="Genomic_DNA"/>
</dbReference>
<keyword evidence="1" id="KW-0472">Membrane</keyword>
<keyword evidence="1" id="KW-1133">Transmembrane helix</keyword>
<evidence type="ECO:0000259" key="2">
    <source>
        <dbReference type="Pfam" id="PF00326"/>
    </source>
</evidence>
<evidence type="ECO:0000256" key="1">
    <source>
        <dbReference type="SAM" id="Phobius"/>
    </source>
</evidence>
<keyword evidence="1" id="KW-0812">Transmembrane</keyword>
<comment type="caution">
    <text evidence="3">The sequence shown here is derived from an EMBL/GenBank/DDBJ whole genome shotgun (WGS) entry which is preliminary data.</text>
</comment>
<sequence length="325" mass="37002">MRLIILGGIKIMKKRNKILIACTSVVAVMAAGLFGAGMYFYKVAVVPAPKSFLSKPEKIKPGNKLYPAQEWYKHVEKQRWHEISATRHLKLDANYIKAAKPTKKTIVIAHGFMGDKDKMFSYAYLFHNLGYNVLLPDARGHGDSQGKYIGYGWPDRLDYVKWIKQVIAKNGQDSKIVMFGTSMGGATTMMVSGVKDVPKQVKAYIEDCGYTDVYSEIAYQAKQLYHLPNWPLVNIVSMITDVKDGYSFKEASALKQVKKNRRPMLFIHGAHDHFVPTRMVYPLYKADRGPKQLLIVPGRGHARSYQNHPELYTKTVKQFLGRYFK</sequence>
<dbReference type="PANTHER" id="PTHR43358">
    <property type="entry name" value="ALPHA/BETA-HYDROLASE"/>
    <property type="match status" value="1"/>
</dbReference>
<dbReference type="PATRIC" id="fig|1423739.3.peg.2663"/>
<reference evidence="3 4" key="1">
    <citation type="journal article" date="2015" name="Genome Announc.">
        <title>Expanding the biotechnology potential of lactobacilli through comparative genomics of 213 strains and associated genera.</title>
        <authorList>
            <person name="Sun Z."/>
            <person name="Harris H.M."/>
            <person name="McCann A."/>
            <person name="Guo C."/>
            <person name="Argimon S."/>
            <person name="Zhang W."/>
            <person name="Yang X."/>
            <person name="Jeffery I.B."/>
            <person name="Cooney J.C."/>
            <person name="Kagawa T.F."/>
            <person name="Liu W."/>
            <person name="Song Y."/>
            <person name="Salvetti E."/>
            <person name="Wrobel A."/>
            <person name="Rasinkangas P."/>
            <person name="Parkhill J."/>
            <person name="Rea M.C."/>
            <person name="O'Sullivan O."/>
            <person name="Ritari J."/>
            <person name="Douillard F.P."/>
            <person name="Paul Ross R."/>
            <person name="Yang R."/>
            <person name="Briner A.E."/>
            <person name="Felis G.E."/>
            <person name="de Vos W.M."/>
            <person name="Barrangou R."/>
            <person name="Klaenhammer T.R."/>
            <person name="Caufield P.W."/>
            <person name="Cui Y."/>
            <person name="Zhang H."/>
            <person name="O'Toole P.W."/>
        </authorList>
    </citation>
    <scope>NUCLEOTIDE SEQUENCE [LARGE SCALE GENOMIC DNA]</scope>
    <source>
        <strain evidence="3 4">DSM 14421</strain>
    </source>
</reference>
<dbReference type="STRING" id="1423739.FC85_GL002564"/>
<dbReference type="InterPro" id="IPR029058">
    <property type="entry name" value="AB_hydrolase_fold"/>
</dbReference>
<accession>A0A0R1SGX3</accession>
<evidence type="ECO:0000313" key="3">
    <source>
        <dbReference type="EMBL" id="KRL68041.1"/>
    </source>
</evidence>
<dbReference type="InterPro" id="IPR001375">
    <property type="entry name" value="Peptidase_S9_cat"/>
</dbReference>
<dbReference type="SUPFAM" id="SSF53474">
    <property type="entry name" value="alpha/beta-Hydrolases"/>
    <property type="match status" value="1"/>
</dbReference>
<dbReference type="InterPro" id="IPR052920">
    <property type="entry name" value="DNA-binding_regulatory"/>
</dbReference>
<protein>
    <submittedName>
        <fullName evidence="3">Family S9 peptidase</fullName>
    </submittedName>
</protein>
<dbReference type="Gene3D" id="3.40.50.1820">
    <property type="entry name" value="alpha/beta hydrolase"/>
    <property type="match status" value="1"/>
</dbReference>
<name>A0A0R1SGX3_9LACO</name>
<dbReference type="Pfam" id="PF00326">
    <property type="entry name" value="Peptidase_S9"/>
    <property type="match status" value="1"/>
</dbReference>
<evidence type="ECO:0000313" key="4">
    <source>
        <dbReference type="Proteomes" id="UP000052013"/>
    </source>
</evidence>
<proteinExistence type="predicted"/>